<dbReference type="Pfam" id="PF06477">
    <property type="entry name" value="DUF1091"/>
    <property type="match status" value="3"/>
</dbReference>
<accession>A0A182PVW4</accession>
<evidence type="ECO:0000313" key="2">
    <source>
        <dbReference type="Proteomes" id="UP000075885"/>
    </source>
</evidence>
<dbReference type="AlphaFoldDB" id="A0A182PVW4"/>
<keyword evidence="2" id="KW-1185">Reference proteome</keyword>
<dbReference type="EnsemblMetazoa" id="AEPI011101-RA">
    <property type="protein sequence ID" value="AEPI011101-PA"/>
    <property type="gene ID" value="AEPI011101"/>
</dbReference>
<dbReference type="InterPro" id="IPR010512">
    <property type="entry name" value="DUF1091"/>
</dbReference>
<dbReference type="VEuPathDB" id="VectorBase:AEPI011101"/>
<dbReference type="Proteomes" id="UP000075885">
    <property type="component" value="Unassembled WGS sequence"/>
</dbReference>
<evidence type="ECO:0000313" key="1">
    <source>
        <dbReference type="EnsemblMetazoa" id="AEPI011101-PA"/>
    </source>
</evidence>
<organism evidence="1 2">
    <name type="scientific">Anopheles epiroticus</name>
    <dbReference type="NCBI Taxonomy" id="199890"/>
    <lineage>
        <taxon>Eukaryota</taxon>
        <taxon>Metazoa</taxon>
        <taxon>Ecdysozoa</taxon>
        <taxon>Arthropoda</taxon>
        <taxon>Hexapoda</taxon>
        <taxon>Insecta</taxon>
        <taxon>Pterygota</taxon>
        <taxon>Neoptera</taxon>
        <taxon>Endopterygota</taxon>
        <taxon>Diptera</taxon>
        <taxon>Nematocera</taxon>
        <taxon>Culicoidea</taxon>
        <taxon>Culicidae</taxon>
        <taxon>Anophelinae</taxon>
        <taxon>Anopheles</taxon>
    </lineage>
</organism>
<dbReference type="SMART" id="SM00697">
    <property type="entry name" value="DM8"/>
    <property type="match status" value="3"/>
</dbReference>
<protein>
    <submittedName>
        <fullName evidence="1">Uncharacterized protein</fullName>
    </submittedName>
</protein>
<dbReference type="PANTHER" id="PTHR20898">
    <property type="entry name" value="DAEDALUS ON 3-RELATED-RELATED"/>
    <property type="match status" value="1"/>
</dbReference>
<name>A0A182PVW4_9DIPT</name>
<reference evidence="1" key="2">
    <citation type="submission" date="2020-05" db="UniProtKB">
        <authorList>
            <consortium name="EnsemblMetazoa"/>
        </authorList>
    </citation>
    <scope>IDENTIFICATION</scope>
    <source>
        <strain evidence="1">Epiroticus2</strain>
    </source>
</reference>
<dbReference type="PANTHER" id="PTHR20898:SF1">
    <property type="entry name" value="MD-2-RELATED LIPID-RECOGNITION DOMAIN-CONTAINING PROTEIN"/>
    <property type="match status" value="1"/>
</dbReference>
<sequence>MGRHPTNVTYLAYLEAMREIRDIKTYFTYSVRLFNGTIQNPILSRWVDPCELVRRPPVDRIIRMYYDPIIKNSRIKRCPFKRGESMLLNITPSILPIPKFIPETDFYLEAKTYTRMRTKVIFESRVFGSLIIPVLSKMDCKFNKRIINMTCTLDQSSSITNQSVSMDMLVIREVKDVKLTFEYHVLSESSDTTNRIFQRTVDFCSYIKRPSSDRLMKVVFDHMKRNSRFISKCPVAKNEKLYLHDIRPAAIRIPGFLPESSFVFKTIYQTAVLLVPIVDVRYHGKLVRFENSELEDQLNTITNQSISFELKVLREVKELKLVAAYYVVSGDSMNRLVQRTVDFCSYVKRPNNDRLVKVFFDHVKHNSRFISKCPVAKDECFYIHGIRPADIRIPGFIPESSFIFDNNYHSGTLLEPIAEIRYYGKFIRFMNKDLERSQPKGSRN</sequence>
<reference evidence="2" key="1">
    <citation type="submission" date="2013-03" db="EMBL/GenBank/DDBJ databases">
        <title>The Genome Sequence of Anopheles epiroticus epiroticus2.</title>
        <authorList>
            <consortium name="The Broad Institute Genomics Platform"/>
            <person name="Neafsey D.E."/>
            <person name="Howell P."/>
            <person name="Walker B."/>
            <person name="Young S.K."/>
            <person name="Zeng Q."/>
            <person name="Gargeya S."/>
            <person name="Fitzgerald M."/>
            <person name="Haas B."/>
            <person name="Abouelleil A."/>
            <person name="Allen A.W."/>
            <person name="Alvarado L."/>
            <person name="Arachchi H.M."/>
            <person name="Berlin A.M."/>
            <person name="Chapman S.B."/>
            <person name="Gainer-Dewar J."/>
            <person name="Goldberg J."/>
            <person name="Griggs A."/>
            <person name="Gujja S."/>
            <person name="Hansen M."/>
            <person name="Howarth C."/>
            <person name="Imamovic A."/>
            <person name="Ireland A."/>
            <person name="Larimer J."/>
            <person name="McCowan C."/>
            <person name="Murphy C."/>
            <person name="Pearson M."/>
            <person name="Poon T.W."/>
            <person name="Priest M."/>
            <person name="Roberts A."/>
            <person name="Saif S."/>
            <person name="Shea T."/>
            <person name="Sisk P."/>
            <person name="Sykes S."/>
            <person name="Wortman J."/>
            <person name="Nusbaum C."/>
            <person name="Birren B."/>
        </authorList>
    </citation>
    <scope>NUCLEOTIDE SEQUENCE [LARGE SCALE GENOMIC DNA]</scope>
    <source>
        <strain evidence="2">Epiroticus2</strain>
    </source>
</reference>
<proteinExistence type="predicted"/>